<comment type="caution">
    <text evidence="1">The sequence shown here is derived from an EMBL/GenBank/DDBJ whole genome shotgun (WGS) entry which is preliminary data.</text>
</comment>
<dbReference type="Proteomes" id="UP000092993">
    <property type="component" value="Unassembled WGS sequence"/>
</dbReference>
<organism evidence="1 2">
    <name type="scientific">Grifola frondosa</name>
    <name type="common">Maitake</name>
    <name type="synonym">Polyporus frondosus</name>
    <dbReference type="NCBI Taxonomy" id="5627"/>
    <lineage>
        <taxon>Eukaryota</taxon>
        <taxon>Fungi</taxon>
        <taxon>Dikarya</taxon>
        <taxon>Basidiomycota</taxon>
        <taxon>Agaricomycotina</taxon>
        <taxon>Agaricomycetes</taxon>
        <taxon>Polyporales</taxon>
        <taxon>Grifolaceae</taxon>
        <taxon>Grifola</taxon>
    </lineage>
</organism>
<name>A0A1C7LQI8_GRIFR</name>
<accession>A0A1C7LQI8</accession>
<gene>
    <name evidence="1" type="ORF">A0H81_13270</name>
</gene>
<protein>
    <submittedName>
        <fullName evidence="1">Uncharacterized protein</fullName>
    </submittedName>
</protein>
<evidence type="ECO:0000313" key="2">
    <source>
        <dbReference type="Proteomes" id="UP000092993"/>
    </source>
</evidence>
<evidence type="ECO:0000313" key="1">
    <source>
        <dbReference type="EMBL" id="OBZ66930.1"/>
    </source>
</evidence>
<dbReference type="AlphaFoldDB" id="A0A1C7LQI8"/>
<dbReference type="EMBL" id="LUGG01000027">
    <property type="protein sequence ID" value="OBZ66930.1"/>
    <property type="molecule type" value="Genomic_DNA"/>
</dbReference>
<sequence length="72" mass="8562">MYYIHARRFLTSYTHSFLQEISAEITRYRQYMSDILIEQHGFLVLTTRGNLGILKNQARHRLSIYTLLADVI</sequence>
<reference evidence="1 2" key="1">
    <citation type="submission" date="2016-03" db="EMBL/GenBank/DDBJ databases">
        <title>Whole genome sequencing of Grifola frondosa 9006-11.</title>
        <authorList>
            <person name="Min B."/>
            <person name="Park H."/>
            <person name="Kim J.-G."/>
            <person name="Cho H."/>
            <person name="Oh Y.-L."/>
            <person name="Kong W.-S."/>
            <person name="Choi I.-G."/>
        </authorList>
    </citation>
    <scope>NUCLEOTIDE SEQUENCE [LARGE SCALE GENOMIC DNA]</scope>
    <source>
        <strain evidence="1 2">9006-11</strain>
    </source>
</reference>
<proteinExistence type="predicted"/>
<keyword evidence="2" id="KW-1185">Reference proteome</keyword>